<evidence type="ECO:0000259" key="3">
    <source>
        <dbReference type="Pfam" id="PF20153"/>
    </source>
</evidence>
<evidence type="ECO:0000313" key="4">
    <source>
        <dbReference type="EMBL" id="TEB39620.1"/>
    </source>
</evidence>
<comment type="caution">
    <text evidence="4">The sequence shown here is derived from an EMBL/GenBank/DDBJ whole genome shotgun (WGS) entry which is preliminary data.</text>
</comment>
<dbReference type="EMBL" id="QPFP01000001">
    <property type="protein sequence ID" value="TEB39620.1"/>
    <property type="molecule type" value="Genomic_DNA"/>
</dbReference>
<evidence type="ECO:0000256" key="1">
    <source>
        <dbReference type="SAM" id="MobiDB-lite"/>
    </source>
</evidence>
<dbReference type="Proteomes" id="UP000298030">
    <property type="component" value="Unassembled WGS sequence"/>
</dbReference>
<proteinExistence type="predicted"/>
<reference evidence="4 5" key="1">
    <citation type="journal article" date="2019" name="Nat. Ecol. Evol.">
        <title>Megaphylogeny resolves global patterns of mushroom evolution.</title>
        <authorList>
            <person name="Varga T."/>
            <person name="Krizsan K."/>
            <person name="Foldi C."/>
            <person name="Dima B."/>
            <person name="Sanchez-Garcia M."/>
            <person name="Sanchez-Ramirez S."/>
            <person name="Szollosi G.J."/>
            <person name="Szarkandi J.G."/>
            <person name="Papp V."/>
            <person name="Albert L."/>
            <person name="Andreopoulos W."/>
            <person name="Angelini C."/>
            <person name="Antonin V."/>
            <person name="Barry K.W."/>
            <person name="Bougher N.L."/>
            <person name="Buchanan P."/>
            <person name="Buyck B."/>
            <person name="Bense V."/>
            <person name="Catcheside P."/>
            <person name="Chovatia M."/>
            <person name="Cooper J."/>
            <person name="Damon W."/>
            <person name="Desjardin D."/>
            <person name="Finy P."/>
            <person name="Geml J."/>
            <person name="Haridas S."/>
            <person name="Hughes K."/>
            <person name="Justo A."/>
            <person name="Karasinski D."/>
            <person name="Kautmanova I."/>
            <person name="Kiss B."/>
            <person name="Kocsube S."/>
            <person name="Kotiranta H."/>
            <person name="LaButti K.M."/>
            <person name="Lechner B.E."/>
            <person name="Liimatainen K."/>
            <person name="Lipzen A."/>
            <person name="Lukacs Z."/>
            <person name="Mihaltcheva S."/>
            <person name="Morgado L.N."/>
            <person name="Niskanen T."/>
            <person name="Noordeloos M.E."/>
            <person name="Ohm R.A."/>
            <person name="Ortiz-Santana B."/>
            <person name="Ovrebo C."/>
            <person name="Racz N."/>
            <person name="Riley R."/>
            <person name="Savchenko A."/>
            <person name="Shiryaev A."/>
            <person name="Soop K."/>
            <person name="Spirin V."/>
            <person name="Szebenyi C."/>
            <person name="Tomsovsky M."/>
            <person name="Tulloss R.E."/>
            <person name="Uehling J."/>
            <person name="Grigoriev I.V."/>
            <person name="Vagvolgyi C."/>
            <person name="Papp T."/>
            <person name="Martin F.M."/>
            <person name="Miettinen O."/>
            <person name="Hibbett D.S."/>
            <person name="Nagy L.G."/>
        </authorList>
    </citation>
    <scope>NUCLEOTIDE SEQUENCE [LARGE SCALE GENOMIC DNA]</scope>
    <source>
        <strain evidence="4 5">FP101781</strain>
    </source>
</reference>
<keyword evidence="2" id="KW-0812">Transmembrane</keyword>
<accession>A0A4Y7TZL9</accession>
<keyword evidence="2" id="KW-0472">Membrane</keyword>
<evidence type="ECO:0000313" key="5">
    <source>
        <dbReference type="Proteomes" id="UP000298030"/>
    </source>
</evidence>
<evidence type="ECO:0000256" key="2">
    <source>
        <dbReference type="SAM" id="Phobius"/>
    </source>
</evidence>
<dbReference type="Pfam" id="PF20153">
    <property type="entry name" value="DUF6535"/>
    <property type="match status" value="1"/>
</dbReference>
<protein>
    <recommendedName>
        <fullName evidence="3">DUF6535 domain-containing protein</fullName>
    </recommendedName>
</protein>
<dbReference type="AlphaFoldDB" id="A0A4Y7TZL9"/>
<name>A0A4Y7TZL9_COPMI</name>
<feature type="transmembrane region" description="Helical" evidence="2">
    <location>
        <begin position="76"/>
        <end position="99"/>
    </location>
</feature>
<keyword evidence="5" id="KW-1185">Reference proteome</keyword>
<dbReference type="InterPro" id="IPR045338">
    <property type="entry name" value="DUF6535"/>
</dbReference>
<gene>
    <name evidence="4" type="ORF">FA13DRAFT_13834</name>
</gene>
<organism evidence="4 5">
    <name type="scientific">Coprinellus micaceus</name>
    <name type="common">Glistening ink-cap mushroom</name>
    <name type="synonym">Coprinus micaceus</name>
    <dbReference type="NCBI Taxonomy" id="71717"/>
    <lineage>
        <taxon>Eukaryota</taxon>
        <taxon>Fungi</taxon>
        <taxon>Dikarya</taxon>
        <taxon>Basidiomycota</taxon>
        <taxon>Agaricomycotina</taxon>
        <taxon>Agaricomycetes</taxon>
        <taxon>Agaricomycetidae</taxon>
        <taxon>Agaricales</taxon>
        <taxon>Agaricineae</taxon>
        <taxon>Psathyrellaceae</taxon>
        <taxon>Coprinellus</taxon>
    </lineage>
</organism>
<sequence length="104" mass="11320">MGSAHSRPTGDTGTRKYAFNDNNAEQGAVHEDGKATTAITPSGVKEGAKSDFREDAKIWQLYLEEAEKIANDKAHLWATGLDSLLIFAGLFAGVVSSFVRRYQD</sequence>
<feature type="domain" description="DUF6535" evidence="3">
    <location>
        <begin position="59"/>
        <end position="100"/>
    </location>
</feature>
<keyword evidence="2" id="KW-1133">Transmembrane helix</keyword>
<dbReference type="OrthoDB" id="3221808at2759"/>
<feature type="region of interest" description="Disordered" evidence="1">
    <location>
        <begin position="1"/>
        <end position="49"/>
    </location>
</feature>